<dbReference type="InterPro" id="IPR022409">
    <property type="entry name" value="PKD/Chitinase_dom"/>
</dbReference>
<feature type="domain" description="PKD/Chitinase" evidence="2">
    <location>
        <begin position="144"/>
        <end position="223"/>
    </location>
</feature>
<feature type="compositionally biased region" description="Polar residues" evidence="1">
    <location>
        <begin position="152"/>
        <end position="162"/>
    </location>
</feature>
<gene>
    <name evidence="3" type="ORF">ACFQRB_13310</name>
</gene>
<evidence type="ECO:0000313" key="3">
    <source>
        <dbReference type="EMBL" id="MFC7137158.1"/>
    </source>
</evidence>
<feature type="domain" description="PKD/Chitinase" evidence="2">
    <location>
        <begin position="323"/>
        <end position="409"/>
    </location>
</feature>
<dbReference type="InterPro" id="IPR013783">
    <property type="entry name" value="Ig-like_fold"/>
</dbReference>
<comment type="caution">
    <text evidence="3">The sequence shown here is derived from an EMBL/GenBank/DDBJ whole genome shotgun (WGS) entry which is preliminary data.</text>
</comment>
<dbReference type="SMART" id="SM00089">
    <property type="entry name" value="PKD"/>
    <property type="match status" value="4"/>
</dbReference>
<evidence type="ECO:0000313" key="4">
    <source>
        <dbReference type="Proteomes" id="UP001596368"/>
    </source>
</evidence>
<dbReference type="Proteomes" id="UP001596368">
    <property type="component" value="Unassembled WGS sequence"/>
</dbReference>
<feature type="domain" description="PKD/Chitinase" evidence="2">
    <location>
        <begin position="33"/>
        <end position="122"/>
    </location>
</feature>
<sequence>MRIASLALVVVLLVSAVTTPVAGHPGPENDPPLADAGLDQTVERGATVWLDGGGSLDPDGEIESYRWAIETPTGDTIDPDDPDAVSTTFVPESVGRYAVTLTVTDDHGVTRNDTLYVEVSSRSGSDPADAPANESPPHANEPPTGGIAGPDTVTSGEPTTFTADVYDPDGDVVSYAWSDGQSGAEVTKTVDIPPGETFAFSVRATDDDGATRTFRKTVEVRAEGGPSGREPTIDPANQQPSVRIVGPDRVATNQSVTYALAGSDPDGRIVRWEWPGRTATGPSIDLAWTTPTTVTLRGVVTDDDGATAVATKTVEVYDEGPPVVDIAGPDTAPVGTTQEYTLEAYDPDGGNLTISWDPSQNQLERVNDRFVNHVGIEGELGETVEVRAIVTDDEGNTVIAVKETEVENSEDAEDTQGVPQLLEDQVGIRSRRSDADG</sequence>
<dbReference type="CDD" id="cd00146">
    <property type="entry name" value="PKD"/>
    <property type="match status" value="3"/>
</dbReference>
<dbReference type="AlphaFoldDB" id="A0ABD5XUI7"/>
<feature type="region of interest" description="Disordered" evidence="1">
    <location>
        <begin position="119"/>
        <end position="167"/>
    </location>
</feature>
<accession>A0ABD5XUI7</accession>
<dbReference type="SUPFAM" id="SSF49299">
    <property type="entry name" value="PKD domain"/>
    <property type="match status" value="3"/>
</dbReference>
<dbReference type="EMBL" id="JBHSZG010000001">
    <property type="protein sequence ID" value="MFC7137158.1"/>
    <property type="molecule type" value="Genomic_DNA"/>
</dbReference>
<dbReference type="InterPro" id="IPR035986">
    <property type="entry name" value="PKD_dom_sf"/>
</dbReference>
<proteinExistence type="predicted"/>
<protein>
    <submittedName>
        <fullName evidence="3">PKD domain-containing protein</fullName>
    </submittedName>
</protein>
<dbReference type="Gene3D" id="2.60.40.10">
    <property type="entry name" value="Immunoglobulins"/>
    <property type="match status" value="4"/>
</dbReference>
<dbReference type="InterPro" id="IPR000601">
    <property type="entry name" value="PKD_dom"/>
</dbReference>
<organism evidence="3 4">
    <name type="scientific">Halobaculum litoreum</name>
    <dbReference type="NCBI Taxonomy" id="3031998"/>
    <lineage>
        <taxon>Archaea</taxon>
        <taxon>Methanobacteriati</taxon>
        <taxon>Methanobacteriota</taxon>
        <taxon>Stenosarchaea group</taxon>
        <taxon>Halobacteria</taxon>
        <taxon>Halobacteriales</taxon>
        <taxon>Haloferacaceae</taxon>
        <taxon>Halobaculum</taxon>
    </lineage>
</organism>
<feature type="domain" description="PKD/Chitinase" evidence="2">
    <location>
        <begin position="241"/>
        <end position="319"/>
    </location>
</feature>
<keyword evidence="4" id="KW-1185">Reference proteome</keyword>
<dbReference type="Pfam" id="PF18911">
    <property type="entry name" value="PKD_4"/>
    <property type="match status" value="1"/>
</dbReference>
<evidence type="ECO:0000256" key="1">
    <source>
        <dbReference type="SAM" id="MobiDB-lite"/>
    </source>
</evidence>
<feature type="region of interest" description="Disordered" evidence="1">
    <location>
        <begin position="221"/>
        <end position="240"/>
    </location>
</feature>
<name>A0ABD5XUI7_9EURY</name>
<feature type="region of interest" description="Disordered" evidence="1">
    <location>
        <begin position="403"/>
        <end position="437"/>
    </location>
</feature>
<reference evidence="3 4" key="1">
    <citation type="journal article" date="2019" name="Int. J. Syst. Evol. Microbiol.">
        <title>The Global Catalogue of Microorganisms (GCM) 10K type strain sequencing project: providing services to taxonomists for standard genome sequencing and annotation.</title>
        <authorList>
            <consortium name="The Broad Institute Genomics Platform"/>
            <consortium name="The Broad Institute Genome Sequencing Center for Infectious Disease"/>
            <person name="Wu L."/>
            <person name="Ma J."/>
        </authorList>
    </citation>
    <scope>NUCLEOTIDE SEQUENCE [LARGE SCALE GENOMIC DNA]</scope>
    <source>
        <strain evidence="3 4">DT92</strain>
    </source>
</reference>
<evidence type="ECO:0000259" key="2">
    <source>
        <dbReference type="SMART" id="SM00089"/>
    </source>
</evidence>